<protein>
    <submittedName>
        <fullName evidence="1">DUF3352 domain-containing protein</fullName>
    </submittedName>
</protein>
<dbReference type="Gene3D" id="2.130.10.10">
    <property type="entry name" value="YVTN repeat-like/Quinoprotein amine dehydrogenase"/>
    <property type="match status" value="1"/>
</dbReference>
<reference evidence="1" key="1">
    <citation type="submission" date="2023-07" db="EMBL/GenBank/DDBJ databases">
        <title>The genome sequence of Rhodocytophaga aerolata KACC 12507.</title>
        <authorList>
            <person name="Zhang X."/>
        </authorList>
    </citation>
    <scope>NUCLEOTIDE SEQUENCE</scope>
    <source>
        <strain evidence="1">KACC 12507</strain>
    </source>
</reference>
<dbReference type="InterPro" id="IPR015943">
    <property type="entry name" value="WD40/YVTN_repeat-like_dom_sf"/>
</dbReference>
<evidence type="ECO:0000313" key="2">
    <source>
        <dbReference type="Proteomes" id="UP001168528"/>
    </source>
</evidence>
<sequence>MKKYTYHILFVSLLLLIWGIFGYRYWKKNYAANSWELVPASAVLVLESTNPLTLWKEWQKTTQSGIHTLPDIHTLLTNVYSLAEYDGDIQEFFSDKQILTSLHVTTRNNFDYVFYLPIKSDKEQQTITELIEEYRNSPRSKIRTRTFQEHQITEVSLPSARLTFSFFFHHNHLIGSYTPFLIEDVIRNIDQSVALQKNTWSKIKESYPAPTGSLQVYVQASALPRLFHVFTDEPFNPSLSLLQEYAQSSSLVYKANDQEIRLDGLSMLSQKEKALHFLSVFKNQQPQPLSCLNLIPNHTAALLHWGFHDPKKLAFSLQNYWAANDAQTVKAQEKLRTHYHISPSAFTQWMGNEIALAFLENTHYTPEKLLFIQAQDIALAQQSVGKITSTINAADETTPYAESFAGIPIREIALPDFPAAMLGPSFSGFSQCFYAPVENYIVFAESVQSLKKLLHEIESDNVWATSAKKKNLLKKAAANDNVGIFMASARIWPLLHSYATPAWKKSMQTYASGLKNIAYVSLQMRYEEEEAFQTNILLQLEEKLPAGQEQNKFLVNATSTIDHSLQTPPYIVRNHADKSREILAQDINNQLYLIDKSGKKLWKKPLPATIVSDIRQIDYFANNKLQYLFATPSAIYAIDRKGNMVSGFPVRLPDTVRIHTLATLDYDNSHDYRFLASDRKGDLYLYSKEGKLLDGWNPLRLPYGYGLSSAASHIRIQGKDYILVPQANGIIHVLNRKGKSYEGFPFLINDRIHNPVFIEAGVNTQKTSISVLTDNGEITTFNLMGEILSQRQLYRPDKSTVFKAIIETSGKDWLVARQDNEKLSILDKEGKTLFEKEYSSPRHTFVQLYDFGAGLRIIAITDLAQKQTFLYDYNGRLLTDQAIKNSQLISILYQENQDRLVIYRSDGHELGTVTIRL</sequence>
<name>A0ABT8R6Q9_9BACT</name>
<organism evidence="1 2">
    <name type="scientific">Rhodocytophaga aerolata</name>
    <dbReference type="NCBI Taxonomy" id="455078"/>
    <lineage>
        <taxon>Bacteria</taxon>
        <taxon>Pseudomonadati</taxon>
        <taxon>Bacteroidota</taxon>
        <taxon>Cytophagia</taxon>
        <taxon>Cytophagales</taxon>
        <taxon>Rhodocytophagaceae</taxon>
        <taxon>Rhodocytophaga</taxon>
    </lineage>
</organism>
<dbReference type="Proteomes" id="UP001168528">
    <property type="component" value="Unassembled WGS sequence"/>
</dbReference>
<evidence type="ECO:0000313" key="1">
    <source>
        <dbReference type="EMBL" id="MDO1447786.1"/>
    </source>
</evidence>
<dbReference type="SUPFAM" id="SSF63829">
    <property type="entry name" value="Calcium-dependent phosphotriesterase"/>
    <property type="match status" value="1"/>
</dbReference>
<proteinExistence type="predicted"/>
<gene>
    <name evidence="1" type="ORF">Q0590_16055</name>
</gene>
<keyword evidence="2" id="KW-1185">Reference proteome</keyword>
<dbReference type="InterPro" id="IPR021787">
    <property type="entry name" value="DUF3352"/>
</dbReference>
<comment type="caution">
    <text evidence="1">The sequence shown here is derived from an EMBL/GenBank/DDBJ whole genome shotgun (WGS) entry which is preliminary data.</text>
</comment>
<dbReference type="Pfam" id="PF11832">
    <property type="entry name" value="DUF3352"/>
    <property type="match status" value="1"/>
</dbReference>
<dbReference type="EMBL" id="JAUKPO010000008">
    <property type="protein sequence ID" value="MDO1447786.1"/>
    <property type="molecule type" value="Genomic_DNA"/>
</dbReference>
<accession>A0ABT8R6Q9</accession>
<dbReference type="RefSeq" id="WP_302038590.1">
    <property type="nucleotide sequence ID" value="NZ_JAUKPO010000008.1"/>
</dbReference>